<feature type="transmembrane region" description="Helical" evidence="1">
    <location>
        <begin position="234"/>
        <end position="252"/>
    </location>
</feature>
<feature type="transmembrane region" description="Helical" evidence="1">
    <location>
        <begin position="421"/>
        <end position="438"/>
    </location>
</feature>
<feature type="transmembrane region" description="Helical" evidence="1">
    <location>
        <begin position="282"/>
        <end position="304"/>
    </location>
</feature>
<sequence>MKNIFDRLIGYRYFIAILALVLGVTLNLHGSSINNWSNMGVKESITGEIIETQNEYQTDTGILDTLKLSVEGWISVPPKEDGTIVGVPRMIRSDEWLVQTPLYLSQSSTGSNLVNKSYALSGQNMIVAYNAPVKHISVVGKPFNWGFLFLGSEKGLSWYWCFKIIGFLLLSFEFTMILTKKNRLLSLLGSLWITFTPTLQWWFMQHLGDTVFFALLLMVSIFHFFHSSSLKTKLMCATLIAVGMIGFVLIIYPAFQVIFAYIIAAFFAIEFLKAWKQKKISPIDWLIILTTPGFALIIIAYSLWNSLDAILLTLNTVYPGSRISVGGEISFSQISESIINLLLPFKVPHYSNQVELSSAVHFAPLCLLLLPFTFAFKNIKEEAVGILLLLAYVLLCFYSIQGFSEKVAKITLFSFVTGSRSWQAASVIGVFFTLWFWAYIWEIRQYLRKVAVVAVLIVATLSLYFSISDANLLAYMKLLPITIVMLLIFTIFLLFIFGKSKLAVLTMTMVVLISGATVNPIVYGLETLEAKSLSVKIKEIVKVDSQAFWIADNSYLYQYPQMFGAKSLDGVRFYPDITLMTLLDPNKHFENEWNRYAHVHYTLVLAETSMGNPAPDNLHVNLSVDKLDELNIKYILSNRDLNREFGERFKLIYGPDLDGNRIYQFK</sequence>
<evidence type="ECO:0000259" key="3">
    <source>
        <dbReference type="Pfam" id="PF24677"/>
    </source>
</evidence>
<keyword evidence="1" id="KW-1133">Transmembrane helix</keyword>
<dbReference type="InterPro" id="IPR056071">
    <property type="entry name" value="DUF7654"/>
</dbReference>
<proteinExistence type="predicted"/>
<protein>
    <recommendedName>
        <fullName evidence="6">Glycosyltransferase RgtA/B/C/D-like domain-containing protein</fullName>
    </recommendedName>
</protein>
<feature type="transmembrane region" description="Helical" evidence="1">
    <location>
        <begin position="383"/>
        <end position="401"/>
    </location>
</feature>
<reference evidence="4 5" key="1">
    <citation type="submission" date="2016-02" db="EMBL/GenBank/DDBJ databases">
        <authorList>
            <consortium name="Pathogen Informatics"/>
        </authorList>
    </citation>
    <scope>NUCLEOTIDE SEQUENCE [LARGE SCALE GENOMIC DNA]</scope>
    <source>
        <strain evidence="4 5">LSS82</strain>
    </source>
</reference>
<evidence type="ECO:0000256" key="1">
    <source>
        <dbReference type="SAM" id="Phobius"/>
    </source>
</evidence>
<dbReference type="EMBL" id="FIIF01000007">
    <property type="protein sequence ID" value="CYV71174.1"/>
    <property type="molecule type" value="Genomic_DNA"/>
</dbReference>
<gene>
    <name evidence="4" type="ORF">ERS132444_01099</name>
</gene>
<dbReference type="Pfam" id="PF24672">
    <property type="entry name" value="DUF7654"/>
    <property type="match status" value="1"/>
</dbReference>
<keyword evidence="1" id="KW-0812">Transmembrane</keyword>
<feature type="domain" description="DUF7654" evidence="2">
    <location>
        <begin position="528"/>
        <end position="665"/>
    </location>
</feature>
<evidence type="ECO:0000313" key="5">
    <source>
        <dbReference type="Proteomes" id="UP000074825"/>
    </source>
</evidence>
<feature type="transmembrane region" description="Helical" evidence="1">
    <location>
        <begin position="210"/>
        <end position="227"/>
    </location>
</feature>
<feature type="transmembrane region" description="Helical" evidence="1">
    <location>
        <begin position="157"/>
        <end position="177"/>
    </location>
</feature>
<feature type="transmembrane region" description="Helical" evidence="1">
    <location>
        <begin position="450"/>
        <end position="467"/>
    </location>
</feature>
<feature type="transmembrane region" description="Helical" evidence="1">
    <location>
        <begin position="473"/>
        <end position="495"/>
    </location>
</feature>
<dbReference type="AlphaFoldDB" id="A0A0Z8G076"/>
<evidence type="ECO:0008006" key="6">
    <source>
        <dbReference type="Google" id="ProtNLM"/>
    </source>
</evidence>
<dbReference type="InterPro" id="IPR056074">
    <property type="entry name" value="DUF7657"/>
</dbReference>
<evidence type="ECO:0000259" key="2">
    <source>
        <dbReference type="Pfam" id="PF24672"/>
    </source>
</evidence>
<organism evidence="4 5">
    <name type="scientific">Streptococcus suis</name>
    <dbReference type="NCBI Taxonomy" id="1307"/>
    <lineage>
        <taxon>Bacteria</taxon>
        <taxon>Bacillati</taxon>
        <taxon>Bacillota</taxon>
        <taxon>Bacilli</taxon>
        <taxon>Lactobacillales</taxon>
        <taxon>Streptococcaceae</taxon>
        <taxon>Streptococcus</taxon>
    </lineage>
</organism>
<dbReference type="RefSeq" id="WP_044757872.1">
    <property type="nucleotide sequence ID" value="NZ_CEDN01000103.1"/>
</dbReference>
<evidence type="ECO:0000313" key="4">
    <source>
        <dbReference type="EMBL" id="CYV71174.1"/>
    </source>
</evidence>
<dbReference type="Proteomes" id="UP000074825">
    <property type="component" value="Unassembled WGS sequence"/>
</dbReference>
<keyword evidence="1" id="KW-0472">Membrane</keyword>
<feature type="transmembrane region" description="Helical" evidence="1">
    <location>
        <begin position="502"/>
        <end position="525"/>
    </location>
</feature>
<dbReference type="Pfam" id="PF24677">
    <property type="entry name" value="DUF7657"/>
    <property type="match status" value="1"/>
</dbReference>
<feature type="transmembrane region" description="Helical" evidence="1">
    <location>
        <begin position="184"/>
        <end position="204"/>
    </location>
</feature>
<accession>A0A0Z8G076</accession>
<feature type="transmembrane region" description="Helical" evidence="1">
    <location>
        <begin position="12"/>
        <end position="30"/>
    </location>
</feature>
<feature type="domain" description="DUF7657" evidence="3">
    <location>
        <begin position="78"/>
        <end position="438"/>
    </location>
</feature>
<name>A0A0Z8G076_STRSU</name>
<feature type="transmembrane region" description="Helical" evidence="1">
    <location>
        <begin position="258"/>
        <end position="275"/>
    </location>
</feature>
<feature type="transmembrane region" description="Helical" evidence="1">
    <location>
        <begin position="356"/>
        <end position="376"/>
    </location>
</feature>